<reference evidence="8 9" key="1">
    <citation type="submission" date="2017-04" db="EMBL/GenBank/DDBJ databases">
        <title>The new phylogeny of genus Mycobacterium.</title>
        <authorList>
            <person name="Tortoli E."/>
            <person name="Trovato A."/>
            <person name="Cirillo D.M."/>
        </authorList>
    </citation>
    <scope>NUCLEOTIDE SEQUENCE [LARGE SCALE GENOMIC DNA]</scope>
    <source>
        <strain evidence="8 9">DSM 45247</strain>
    </source>
</reference>
<accession>A0A1X2KQ50</accession>
<evidence type="ECO:0000256" key="4">
    <source>
        <dbReference type="ARBA" id="ARBA00023012"/>
    </source>
</evidence>
<evidence type="ECO:0000256" key="3">
    <source>
        <dbReference type="ARBA" id="ARBA00022777"/>
    </source>
</evidence>
<dbReference type="EC" id="2.7.13.3" evidence="2"/>
<gene>
    <name evidence="8" type="ORF">B8W69_22765</name>
</gene>
<evidence type="ECO:0000313" key="9">
    <source>
        <dbReference type="Proteomes" id="UP000242320"/>
    </source>
</evidence>
<evidence type="ECO:0000256" key="1">
    <source>
        <dbReference type="ARBA" id="ARBA00000085"/>
    </source>
</evidence>
<sequence>MTAGTPCKPDELRSLFLFEALTDEQLAVLCANGQIENYQPGPICVEGEPATCFYVLIEGELTMSKLSGGQDIETNRTSQRGVYAGAWRAFTGGKQKSYDASVHVTKPSRFFVMDAPVFAQFMRDQFPMAVHLLDGIAVGTDRTRRIIDNREKLLALGRLSAGLTHQLNNPAAAISRATADLRGRIAGMRHKLEMLADGSVTPEALNGLVKLQQGVAEQVAKSASETLTALETADREDALGEWLEDHGIEGGWDIAPTFVEGGIDTDWLERISVATDELASASLEGAIRWIHYTVESELLMNQILEASKRISALVADAKQYSQMDRAPFQVADVHELLRSTIVMFADRLGKDTSKDSPAITLVKEFDRSIPEIPCYPGDLNQVWTNIIDNAIAAMRDKGGTLTVRTCREGETMVRVEICDTGPGVPEDVREHIFEPFFTTKPFGEGTGLGLDLAFNIVVKKHRGDLRVESVPGDTRFIVLLPLEPPAPDPAAVDLDDADSNGLADPE</sequence>
<feature type="domain" description="Cyclic nucleotide-binding" evidence="6">
    <location>
        <begin position="43"/>
        <end position="122"/>
    </location>
</feature>
<dbReference type="InterPro" id="IPR003594">
    <property type="entry name" value="HATPase_dom"/>
</dbReference>
<dbReference type="SUPFAM" id="SSF55874">
    <property type="entry name" value="ATPase domain of HSP90 chaperone/DNA topoisomerase II/histidine kinase"/>
    <property type="match status" value="1"/>
</dbReference>
<dbReference type="Gene3D" id="2.60.120.10">
    <property type="entry name" value="Jelly Rolls"/>
    <property type="match status" value="1"/>
</dbReference>
<name>A0A1X2KQ50_9MYCO</name>
<dbReference type="Gene3D" id="3.30.565.10">
    <property type="entry name" value="Histidine kinase-like ATPase, C-terminal domain"/>
    <property type="match status" value="1"/>
</dbReference>
<dbReference type="EMBL" id="NCXM01000028">
    <property type="protein sequence ID" value="OSC23807.1"/>
    <property type="molecule type" value="Genomic_DNA"/>
</dbReference>
<proteinExistence type="predicted"/>
<evidence type="ECO:0000259" key="6">
    <source>
        <dbReference type="PROSITE" id="PS50042"/>
    </source>
</evidence>
<evidence type="ECO:0000313" key="8">
    <source>
        <dbReference type="EMBL" id="OSC23807.1"/>
    </source>
</evidence>
<evidence type="ECO:0000259" key="7">
    <source>
        <dbReference type="PROSITE" id="PS50109"/>
    </source>
</evidence>
<dbReference type="CDD" id="cd00038">
    <property type="entry name" value="CAP_ED"/>
    <property type="match status" value="1"/>
</dbReference>
<dbReference type="InterPro" id="IPR018490">
    <property type="entry name" value="cNMP-bd_dom_sf"/>
</dbReference>
<dbReference type="GO" id="GO:0000160">
    <property type="term" value="P:phosphorelay signal transduction system"/>
    <property type="evidence" value="ECO:0007669"/>
    <property type="project" value="UniProtKB-KW"/>
</dbReference>
<keyword evidence="4" id="KW-0902">Two-component regulatory system</keyword>
<organism evidence="8 9">
    <name type="scientific">Mycolicibacterium vulneris</name>
    <dbReference type="NCBI Taxonomy" id="547163"/>
    <lineage>
        <taxon>Bacteria</taxon>
        <taxon>Bacillati</taxon>
        <taxon>Actinomycetota</taxon>
        <taxon>Actinomycetes</taxon>
        <taxon>Mycobacteriales</taxon>
        <taxon>Mycobacteriaceae</taxon>
        <taxon>Mycolicibacterium</taxon>
    </lineage>
</organism>
<dbReference type="PROSITE" id="PS50042">
    <property type="entry name" value="CNMP_BINDING_3"/>
    <property type="match status" value="1"/>
</dbReference>
<comment type="caution">
    <text evidence="8">The sequence shown here is derived from an EMBL/GenBank/DDBJ whole genome shotgun (WGS) entry which is preliminary data.</text>
</comment>
<dbReference type="Pfam" id="PF00027">
    <property type="entry name" value="cNMP_binding"/>
    <property type="match status" value="1"/>
</dbReference>
<dbReference type="InterPro" id="IPR036890">
    <property type="entry name" value="HATPase_C_sf"/>
</dbReference>
<feature type="domain" description="Histidine kinase" evidence="7">
    <location>
        <begin position="299"/>
        <end position="484"/>
    </location>
</feature>
<dbReference type="RefSeq" id="WP_085292030.1">
    <property type="nucleotide sequence ID" value="NZ_NCXM01000028.1"/>
</dbReference>
<dbReference type="GO" id="GO:0004673">
    <property type="term" value="F:protein histidine kinase activity"/>
    <property type="evidence" value="ECO:0007669"/>
    <property type="project" value="UniProtKB-EC"/>
</dbReference>
<protein>
    <recommendedName>
        <fullName evidence="2">histidine kinase</fullName>
        <ecNumber evidence="2">2.7.13.3</ecNumber>
    </recommendedName>
</protein>
<dbReference type="Proteomes" id="UP000242320">
    <property type="component" value="Unassembled WGS sequence"/>
</dbReference>
<dbReference type="InterPro" id="IPR005467">
    <property type="entry name" value="His_kinase_dom"/>
</dbReference>
<dbReference type="Pfam" id="PF02518">
    <property type="entry name" value="HATPase_c"/>
    <property type="match status" value="1"/>
</dbReference>
<dbReference type="AlphaFoldDB" id="A0A1X2KQ50"/>
<comment type="catalytic activity">
    <reaction evidence="1">
        <text>ATP + protein L-histidine = ADP + protein N-phospho-L-histidine.</text>
        <dbReference type="EC" id="2.7.13.3"/>
    </reaction>
</comment>
<keyword evidence="9" id="KW-1185">Reference proteome</keyword>
<evidence type="ECO:0000256" key="2">
    <source>
        <dbReference type="ARBA" id="ARBA00012438"/>
    </source>
</evidence>
<dbReference type="PROSITE" id="PS50109">
    <property type="entry name" value="HIS_KIN"/>
    <property type="match status" value="1"/>
</dbReference>
<dbReference type="Gene3D" id="1.10.287.130">
    <property type="match status" value="1"/>
</dbReference>
<keyword evidence="3 8" id="KW-0808">Transferase</keyword>
<keyword evidence="3 8" id="KW-0418">Kinase</keyword>
<dbReference type="SUPFAM" id="SSF51206">
    <property type="entry name" value="cAMP-binding domain-like"/>
    <property type="match status" value="1"/>
</dbReference>
<evidence type="ECO:0000256" key="5">
    <source>
        <dbReference type="SAM" id="MobiDB-lite"/>
    </source>
</evidence>
<dbReference type="InterPro" id="IPR014710">
    <property type="entry name" value="RmlC-like_jellyroll"/>
</dbReference>
<dbReference type="PANTHER" id="PTHR43065">
    <property type="entry name" value="SENSOR HISTIDINE KINASE"/>
    <property type="match status" value="1"/>
</dbReference>
<dbReference type="InterPro" id="IPR004358">
    <property type="entry name" value="Sig_transdc_His_kin-like_C"/>
</dbReference>
<dbReference type="SMART" id="SM00387">
    <property type="entry name" value="HATPase_c"/>
    <property type="match status" value="1"/>
</dbReference>
<dbReference type="PRINTS" id="PR00344">
    <property type="entry name" value="BCTRLSENSOR"/>
</dbReference>
<dbReference type="PANTHER" id="PTHR43065:SF48">
    <property type="entry name" value="HISTIDINE KINASE"/>
    <property type="match status" value="1"/>
</dbReference>
<feature type="region of interest" description="Disordered" evidence="5">
    <location>
        <begin position="486"/>
        <end position="506"/>
    </location>
</feature>
<dbReference type="OrthoDB" id="1931120at2"/>
<dbReference type="InterPro" id="IPR000595">
    <property type="entry name" value="cNMP-bd_dom"/>
</dbReference>